<proteinExistence type="predicted"/>
<dbReference type="InterPro" id="IPR023393">
    <property type="entry name" value="START-like_dom_sf"/>
</dbReference>
<dbReference type="AlphaFoldDB" id="A0A2P4XLX6"/>
<dbReference type="Gene3D" id="3.30.530.20">
    <property type="match status" value="1"/>
</dbReference>
<reference evidence="1 2" key="1">
    <citation type="journal article" date="2017" name="Genome Biol. Evol.">
        <title>Phytophthora megakarya and P. palmivora, closely related causal agents of cacao black pod rot, underwent increases in genome sizes and gene numbers by different mechanisms.</title>
        <authorList>
            <person name="Ali S.S."/>
            <person name="Shao J."/>
            <person name="Lary D.J."/>
            <person name="Kronmiller B."/>
            <person name="Shen D."/>
            <person name="Strem M.D."/>
            <person name="Amoako-Attah I."/>
            <person name="Akrofi A.Y."/>
            <person name="Begoude B.A."/>
            <person name="Ten Hoopen G.M."/>
            <person name="Coulibaly K."/>
            <person name="Kebe B.I."/>
            <person name="Melnick R.L."/>
            <person name="Guiltinan M.J."/>
            <person name="Tyler B.M."/>
            <person name="Meinhardt L.W."/>
            <person name="Bailey B.A."/>
        </authorList>
    </citation>
    <scope>NUCLEOTIDE SEQUENCE [LARGE SCALE GENOMIC DNA]</scope>
    <source>
        <strain evidence="2">sbr112.9</strain>
    </source>
</reference>
<evidence type="ECO:0008006" key="3">
    <source>
        <dbReference type="Google" id="ProtNLM"/>
    </source>
</evidence>
<accession>A0A2P4XLX6</accession>
<dbReference type="OrthoDB" id="162139at2759"/>
<dbReference type="PANTHER" id="PTHR13510:SF44">
    <property type="entry name" value="RABENOSYN-5"/>
    <property type="match status" value="1"/>
</dbReference>
<keyword evidence="2" id="KW-1185">Reference proteome</keyword>
<organism evidence="1 2">
    <name type="scientific">Phytophthora palmivora</name>
    <dbReference type="NCBI Taxonomy" id="4796"/>
    <lineage>
        <taxon>Eukaryota</taxon>
        <taxon>Sar</taxon>
        <taxon>Stramenopiles</taxon>
        <taxon>Oomycota</taxon>
        <taxon>Peronosporomycetes</taxon>
        <taxon>Peronosporales</taxon>
        <taxon>Peronosporaceae</taxon>
        <taxon>Phytophthora</taxon>
    </lineage>
</organism>
<dbReference type="PANTHER" id="PTHR13510">
    <property type="entry name" value="FYVE-FINGER-CONTAINING RAB5 EFFECTOR PROTEIN RABENOSYN-5-RELATED"/>
    <property type="match status" value="1"/>
</dbReference>
<name>A0A2P4XLX6_9STRA</name>
<protein>
    <recommendedName>
        <fullName evidence="3">START domain-containing protein</fullName>
    </recommendedName>
</protein>
<comment type="caution">
    <text evidence="1">The sequence shown here is derived from an EMBL/GenBank/DDBJ whole genome shotgun (WGS) entry which is preliminary data.</text>
</comment>
<dbReference type="Proteomes" id="UP000237271">
    <property type="component" value="Unassembled WGS sequence"/>
</dbReference>
<gene>
    <name evidence="1" type="ORF">PHPALM_17632</name>
</gene>
<evidence type="ECO:0000313" key="2">
    <source>
        <dbReference type="Proteomes" id="UP000237271"/>
    </source>
</evidence>
<dbReference type="InterPro" id="IPR052727">
    <property type="entry name" value="Rab4/Rab5_effector"/>
</dbReference>
<evidence type="ECO:0000313" key="1">
    <source>
        <dbReference type="EMBL" id="POM66499.1"/>
    </source>
</evidence>
<dbReference type="EMBL" id="NCKW01009601">
    <property type="protein sequence ID" value="POM66499.1"/>
    <property type="molecule type" value="Genomic_DNA"/>
</dbReference>
<sequence>MTKFPLDCPPFPPLHLIQSDKETLLDLTDRLLIETIEDYELHYYNGIVDSTRWVRLKQFEDIVVYEDREALKERRLSRVSPSRVTKHPENMLSLLWSGTMRGNLDDIMYAAVNRTDEDVKIKDAYIESNVVDSAVLSTLVYPTVSDPFRGVHIKWAVNAGPSMMRSVVRCRDFVYVESTGITTTSTGERIGFQLVHSVVIPGAPELHEFKLVRGNMTILHFFRQKSEGVVETFVKAFIDLMGDMPLRVATTLSTNGLVSVWKFGEYALMKKLSLLLKQRRPIMPSNSAKLCHVCPKIISGNMVRRRTRAVVQKTAHVCTSCIQLASFTNGVDAALNELSRTTGQYKAYTYWSVISPTSSSSSIML</sequence>